<organism evidence="2 3">
    <name type="scientific">Entotheonella factor</name>
    <dbReference type="NCBI Taxonomy" id="1429438"/>
    <lineage>
        <taxon>Bacteria</taxon>
        <taxon>Pseudomonadati</taxon>
        <taxon>Nitrospinota/Tectimicrobiota group</taxon>
        <taxon>Candidatus Tectimicrobiota</taxon>
        <taxon>Candidatus Entotheonellia</taxon>
        <taxon>Candidatus Entotheonellales</taxon>
        <taxon>Candidatus Entotheonellaceae</taxon>
        <taxon>Candidatus Entotheonella</taxon>
    </lineage>
</organism>
<feature type="transmembrane region" description="Helical" evidence="1">
    <location>
        <begin position="14"/>
        <end position="35"/>
    </location>
</feature>
<sequence>MNFGHLGWDALTDLLSNLLGILIFASLLAFFFQLLSQPKGDLAGEVQTNLPVVHFIVTEAGVFPVPAQKSFKHFVKTPQVLTKERLSLVGQTDIRSGWGSVSLEFRASMARSDYCLLMEPRGQGCTATELLENTCPRFSLRDYPQGSNLFFFHVYPGGFDTFGSLCPELALLGYDTSWKPRPTSERSFQCRGNRFWILLQGISGGRAISSQSCLWLLEQQ</sequence>
<evidence type="ECO:0000313" key="3">
    <source>
        <dbReference type="Proteomes" id="UP000019141"/>
    </source>
</evidence>
<name>W4LGR0_ENTF1</name>
<gene>
    <name evidence="2" type="ORF">ETSY1_23650</name>
</gene>
<evidence type="ECO:0000256" key="1">
    <source>
        <dbReference type="SAM" id="Phobius"/>
    </source>
</evidence>
<keyword evidence="1" id="KW-0472">Membrane</keyword>
<dbReference type="Proteomes" id="UP000019141">
    <property type="component" value="Unassembled WGS sequence"/>
</dbReference>
<reference evidence="2 3" key="1">
    <citation type="journal article" date="2014" name="Nature">
        <title>An environmental bacterial taxon with a large and distinct metabolic repertoire.</title>
        <authorList>
            <person name="Wilson M.C."/>
            <person name="Mori T."/>
            <person name="Ruckert C."/>
            <person name="Uria A.R."/>
            <person name="Helf M.J."/>
            <person name="Takada K."/>
            <person name="Gernert C."/>
            <person name="Steffens U.A."/>
            <person name="Heycke N."/>
            <person name="Schmitt S."/>
            <person name="Rinke C."/>
            <person name="Helfrich E.J."/>
            <person name="Brachmann A.O."/>
            <person name="Gurgui C."/>
            <person name="Wakimoto T."/>
            <person name="Kracht M."/>
            <person name="Crusemann M."/>
            <person name="Hentschel U."/>
            <person name="Abe I."/>
            <person name="Matsunaga S."/>
            <person name="Kalinowski J."/>
            <person name="Takeyama H."/>
            <person name="Piel J."/>
        </authorList>
    </citation>
    <scope>NUCLEOTIDE SEQUENCE [LARGE SCALE GENOMIC DNA]</scope>
    <source>
        <strain evidence="3">TSY1</strain>
    </source>
</reference>
<keyword evidence="1" id="KW-1133">Transmembrane helix</keyword>
<accession>W4LGR0</accession>
<dbReference type="AlphaFoldDB" id="W4LGR0"/>
<keyword evidence="3" id="KW-1185">Reference proteome</keyword>
<dbReference type="HOGENOM" id="CLU_1254043_0_0_7"/>
<protein>
    <submittedName>
        <fullName evidence="2">Uncharacterized protein</fullName>
    </submittedName>
</protein>
<proteinExistence type="predicted"/>
<keyword evidence="1" id="KW-0812">Transmembrane</keyword>
<evidence type="ECO:0000313" key="2">
    <source>
        <dbReference type="EMBL" id="ETW97187.1"/>
    </source>
</evidence>
<comment type="caution">
    <text evidence="2">The sequence shown here is derived from an EMBL/GenBank/DDBJ whole genome shotgun (WGS) entry which is preliminary data.</text>
</comment>
<dbReference type="EMBL" id="AZHW01000695">
    <property type="protein sequence ID" value="ETW97187.1"/>
    <property type="molecule type" value="Genomic_DNA"/>
</dbReference>